<dbReference type="EMBL" id="CAJOBQ010000223">
    <property type="protein sequence ID" value="CAF4298396.1"/>
    <property type="molecule type" value="Genomic_DNA"/>
</dbReference>
<evidence type="ECO:0000313" key="3">
    <source>
        <dbReference type="Proteomes" id="UP000663862"/>
    </source>
</evidence>
<organism evidence="2 3">
    <name type="scientific">Rotaria socialis</name>
    <dbReference type="NCBI Taxonomy" id="392032"/>
    <lineage>
        <taxon>Eukaryota</taxon>
        <taxon>Metazoa</taxon>
        <taxon>Spiralia</taxon>
        <taxon>Gnathifera</taxon>
        <taxon>Rotifera</taxon>
        <taxon>Eurotatoria</taxon>
        <taxon>Bdelloidea</taxon>
        <taxon>Philodinida</taxon>
        <taxon>Philodinidae</taxon>
        <taxon>Rotaria</taxon>
    </lineage>
</organism>
<accession>A0A820HTW1</accession>
<sequence>MITAGDQRKANYTTKCHARCYLHDAEKECVGHEILQHCCAINKQRVAKLYHLPINGASIKRQVEELKEKQSTINENREHVVNIPSITNSSTTMQELRKTINHR</sequence>
<evidence type="ECO:0000259" key="1">
    <source>
        <dbReference type="Pfam" id="PF26633"/>
    </source>
</evidence>
<reference evidence="2" key="1">
    <citation type="submission" date="2021-02" db="EMBL/GenBank/DDBJ databases">
        <authorList>
            <person name="Nowell W R."/>
        </authorList>
    </citation>
    <scope>NUCLEOTIDE SEQUENCE</scope>
</reference>
<evidence type="ECO:0000313" key="2">
    <source>
        <dbReference type="EMBL" id="CAF4298396.1"/>
    </source>
</evidence>
<dbReference type="AlphaFoldDB" id="A0A820HTW1"/>
<dbReference type="Pfam" id="PF26633">
    <property type="entry name" value="DUF8206"/>
    <property type="match status" value="1"/>
</dbReference>
<dbReference type="InterPro" id="IPR058519">
    <property type="entry name" value="DUF8206"/>
</dbReference>
<protein>
    <recommendedName>
        <fullName evidence="1">DUF8206 domain-containing protein</fullName>
    </recommendedName>
</protein>
<dbReference type="Proteomes" id="UP000663862">
    <property type="component" value="Unassembled WGS sequence"/>
</dbReference>
<feature type="domain" description="DUF8206" evidence="1">
    <location>
        <begin position="5"/>
        <end position="45"/>
    </location>
</feature>
<comment type="caution">
    <text evidence="2">The sequence shown here is derived from an EMBL/GenBank/DDBJ whole genome shotgun (WGS) entry which is preliminary data.</text>
</comment>
<gene>
    <name evidence="2" type="ORF">TSG867_LOCUS6084</name>
</gene>
<name>A0A820HTW1_9BILA</name>
<proteinExistence type="predicted"/>